<reference evidence="8" key="3">
    <citation type="submission" date="2016-03" db="UniProtKB">
        <authorList>
            <consortium name="EnsemblProtists"/>
        </authorList>
    </citation>
    <scope>IDENTIFICATION</scope>
</reference>
<dbReference type="EMBL" id="JH993003">
    <property type="protein sequence ID" value="EKX44595.1"/>
    <property type="molecule type" value="Genomic_DNA"/>
</dbReference>
<dbReference type="HOGENOM" id="CLU_699171_0_0_1"/>
<feature type="region of interest" description="Disordered" evidence="5">
    <location>
        <begin position="1"/>
        <end position="42"/>
    </location>
</feature>
<feature type="region of interest" description="Disordered" evidence="5">
    <location>
        <begin position="92"/>
        <end position="111"/>
    </location>
</feature>
<dbReference type="GO" id="GO:0005634">
    <property type="term" value="C:nucleus"/>
    <property type="evidence" value="ECO:0007669"/>
    <property type="project" value="UniProtKB-SubCell"/>
</dbReference>
<feature type="compositionally biased region" description="Basic and acidic residues" evidence="5">
    <location>
        <begin position="18"/>
        <end position="42"/>
    </location>
</feature>
<dbReference type="Pfam" id="PF05920">
    <property type="entry name" value="Homeobox_KN"/>
    <property type="match status" value="1"/>
</dbReference>
<dbReference type="OrthoDB" id="10056939at2759"/>
<dbReference type="InterPro" id="IPR009057">
    <property type="entry name" value="Homeodomain-like_sf"/>
</dbReference>
<keyword evidence="3 4" id="KW-0539">Nucleus</keyword>
<proteinExistence type="predicted"/>
<evidence type="ECO:0000313" key="8">
    <source>
        <dbReference type="EnsemblProtists" id="EKX44595"/>
    </source>
</evidence>
<dbReference type="PaxDb" id="55529-EKX44595"/>
<keyword evidence="2 4" id="KW-0371">Homeobox</keyword>
<protein>
    <recommendedName>
        <fullName evidence="6">Homeobox domain-containing protein</fullName>
    </recommendedName>
</protein>
<feature type="domain" description="Homeobox" evidence="6">
    <location>
        <begin position="325"/>
        <end position="388"/>
    </location>
</feature>
<evidence type="ECO:0000256" key="3">
    <source>
        <dbReference type="ARBA" id="ARBA00023242"/>
    </source>
</evidence>
<dbReference type="Proteomes" id="UP000011087">
    <property type="component" value="Unassembled WGS sequence"/>
</dbReference>
<dbReference type="GO" id="GO:0006355">
    <property type="term" value="P:regulation of DNA-templated transcription"/>
    <property type="evidence" value="ECO:0007669"/>
    <property type="project" value="InterPro"/>
</dbReference>
<dbReference type="EnsemblProtists" id="EKX44595">
    <property type="protein sequence ID" value="EKX44595"/>
    <property type="gene ID" value="GUITHDRAFT_163489"/>
</dbReference>
<dbReference type="Gene3D" id="1.10.10.60">
    <property type="entry name" value="Homeodomain-like"/>
    <property type="match status" value="1"/>
</dbReference>
<sequence>MAEAGESMDVEVAGMREMQQEKRTSLRVMERREKNQELHGKREMLKVVEKSEDVAGKIDRVTTTDEERRLSFLSKSKSVPIKTVHCQTLCSENSKQERKQEDVNVETAEASDDHFKTLQVQAQSVLLSSESSKQEETGADEQSALKRCEARIRRLDRLNEILEKLTEKSWIQTQTSNLLSDKLRSNAYFKIIQAKIKQRHRQWLMENQSLLYERCGNDKKENLNLSGKARNLNKDAEVELRQLRALEHQSVKTLRMMVSALSADTPVCEEEFKAAANVAMAAYNPAKQALSAAIDKAIESKGKACENEQGRCAQQEVKLSRNEDSSKTTKRGHLNPEAVCILEDWLVRNFNNPYPSEAEKANLVRLTGVSLKQINNWMSNARVRIWRPAVQILQE</sequence>
<evidence type="ECO:0000259" key="6">
    <source>
        <dbReference type="PROSITE" id="PS50071"/>
    </source>
</evidence>
<evidence type="ECO:0000256" key="2">
    <source>
        <dbReference type="ARBA" id="ARBA00023155"/>
    </source>
</evidence>
<keyword evidence="9" id="KW-1185">Reference proteome</keyword>
<dbReference type="KEGG" id="gtt:GUITHDRAFT_163489"/>
<evidence type="ECO:0000256" key="5">
    <source>
        <dbReference type="SAM" id="MobiDB-lite"/>
    </source>
</evidence>
<reference evidence="9" key="2">
    <citation type="submission" date="2012-11" db="EMBL/GenBank/DDBJ databases">
        <authorList>
            <person name="Kuo A."/>
            <person name="Curtis B.A."/>
            <person name="Tanifuji G."/>
            <person name="Burki F."/>
            <person name="Gruber A."/>
            <person name="Irimia M."/>
            <person name="Maruyama S."/>
            <person name="Arias M.C."/>
            <person name="Ball S.G."/>
            <person name="Gile G.H."/>
            <person name="Hirakawa Y."/>
            <person name="Hopkins J.F."/>
            <person name="Rensing S.A."/>
            <person name="Schmutz J."/>
            <person name="Symeonidi A."/>
            <person name="Elias M."/>
            <person name="Eveleigh R.J."/>
            <person name="Herman E.K."/>
            <person name="Klute M.J."/>
            <person name="Nakayama T."/>
            <person name="Obornik M."/>
            <person name="Reyes-Prieto A."/>
            <person name="Armbrust E.V."/>
            <person name="Aves S.J."/>
            <person name="Beiko R.G."/>
            <person name="Coutinho P."/>
            <person name="Dacks J.B."/>
            <person name="Durnford D.G."/>
            <person name="Fast N.M."/>
            <person name="Green B.R."/>
            <person name="Grisdale C."/>
            <person name="Hempe F."/>
            <person name="Henrissat B."/>
            <person name="Hoppner M.P."/>
            <person name="Ishida K.-I."/>
            <person name="Kim E."/>
            <person name="Koreny L."/>
            <person name="Kroth P.G."/>
            <person name="Liu Y."/>
            <person name="Malik S.-B."/>
            <person name="Maier U.G."/>
            <person name="McRose D."/>
            <person name="Mock T."/>
            <person name="Neilson J.A."/>
            <person name="Onodera N.T."/>
            <person name="Poole A.M."/>
            <person name="Pritham E.J."/>
            <person name="Richards T.A."/>
            <person name="Rocap G."/>
            <person name="Roy S.W."/>
            <person name="Sarai C."/>
            <person name="Schaack S."/>
            <person name="Shirato S."/>
            <person name="Slamovits C.H."/>
            <person name="Spencer D.F."/>
            <person name="Suzuki S."/>
            <person name="Worden A.Z."/>
            <person name="Zauner S."/>
            <person name="Barry K."/>
            <person name="Bell C."/>
            <person name="Bharti A.K."/>
            <person name="Crow J.A."/>
            <person name="Grimwood J."/>
            <person name="Kramer R."/>
            <person name="Lindquist E."/>
            <person name="Lucas S."/>
            <person name="Salamov A."/>
            <person name="McFadden G.I."/>
            <person name="Lane C.E."/>
            <person name="Keeling P.J."/>
            <person name="Gray M.W."/>
            <person name="Grigoriev I.V."/>
            <person name="Archibald J.M."/>
        </authorList>
    </citation>
    <scope>NUCLEOTIDE SEQUENCE</scope>
    <source>
        <strain evidence="9">CCMP2712</strain>
    </source>
</reference>
<dbReference type="SMART" id="SM00389">
    <property type="entry name" value="HOX"/>
    <property type="match status" value="1"/>
</dbReference>
<evidence type="ECO:0000313" key="7">
    <source>
        <dbReference type="EMBL" id="EKX44595.1"/>
    </source>
</evidence>
<keyword evidence="1 4" id="KW-0238">DNA-binding</keyword>
<feature type="DNA-binding region" description="Homeobox" evidence="4">
    <location>
        <begin position="327"/>
        <end position="389"/>
    </location>
</feature>
<dbReference type="PANTHER" id="PTHR11850">
    <property type="entry name" value="HOMEOBOX PROTEIN TRANSCRIPTION FACTORS"/>
    <property type="match status" value="1"/>
</dbReference>
<accession>L1J944</accession>
<dbReference type="eggNOG" id="KOG0773">
    <property type="taxonomic scope" value="Eukaryota"/>
</dbReference>
<evidence type="ECO:0000256" key="4">
    <source>
        <dbReference type="PROSITE-ProRule" id="PRU00108"/>
    </source>
</evidence>
<comment type="subcellular location">
    <subcellularLocation>
        <location evidence="4">Nucleus</location>
    </subcellularLocation>
</comment>
<dbReference type="InterPro" id="IPR001356">
    <property type="entry name" value="HD"/>
</dbReference>
<gene>
    <name evidence="7" type="ORF">GUITHDRAFT_163489</name>
</gene>
<organism evidence="7">
    <name type="scientific">Guillardia theta (strain CCMP2712)</name>
    <name type="common">Cryptophyte</name>
    <dbReference type="NCBI Taxonomy" id="905079"/>
    <lineage>
        <taxon>Eukaryota</taxon>
        <taxon>Cryptophyceae</taxon>
        <taxon>Pyrenomonadales</taxon>
        <taxon>Geminigeraceae</taxon>
        <taxon>Guillardia</taxon>
    </lineage>
</organism>
<dbReference type="InterPro" id="IPR050224">
    <property type="entry name" value="TALE_homeobox"/>
</dbReference>
<dbReference type="AlphaFoldDB" id="L1J944"/>
<name>L1J944_GUITC</name>
<evidence type="ECO:0000256" key="1">
    <source>
        <dbReference type="ARBA" id="ARBA00023125"/>
    </source>
</evidence>
<dbReference type="RefSeq" id="XP_005831575.1">
    <property type="nucleotide sequence ID" value="XM_005831518.1"/>
</dbReference>
<evidence type="ECO:0000313" key="9">
    <source>
        <dbReference type="Proteomes" id="UP000011087"/>
    </source>
</evidence>
<dbReference type="PROSITE" id="PS50071">
    <property type="entry name" value="HOMEOBOX_2"/>
    <property type="match status" value="1"/>
</dbReference>
<dbReference type="CDD" id="cd00086">
    <property type="entry name" value="homeodomain"/>
    <property type="match status" value="1"/>
</dbReference>
<dbReference type="InterPro" id="IPR008422">
    <property type="entry name" value="KN_HD"/>
</dbReference>
<dbReference type="SUPFAM" id="SSF46689">
    <property type="entry name" value="Homeodomain-like"/>
    <property type="match status" value="1"/>
</dbReference>
<reference evidence="7 9" key="1">
    <citation type="journal article" date="2012" name="Nature">
        <title>Algal genomes reveal evolutionary mosaicism and the fate of nucleomorphs.</title>
        <authorList>
            <consortium name="DOE Joint Genome Institute"/>
            <person name="Curtis B.A."/>
            <person name="Tanifuji G."/>
            <person name="Burki F."/>
            <person name="Gruber A."/>
            <person name="Irimia M."/>
            <person name="Maruyama S."/>
            <person name="Arias M.C."/>
            <person name="Ball S.G."/>
            <person name="Gile G.H."/>
            <person name="Hirakawa Y."/>
            <person name="Hopkins J.F."/>
            <person name="Kuo A."/>
            <person name="Rensing S.A."/>
            <person name="Schmutz J."/>
            <person name="Symeonidi A."/>
            <person name="Elias M."/>
            <person name="Eveleigh R.J."/>
            <person name="Herman E.K."/>
            <person name="Klute M.J."/>
            <person name="Nakayama T."/>
            <person name="Obornik M."/>
            <person name="Reyes-Prieto A."/>
            <person name="Armbrust E.V."/>
            <person name="Aves S.J."/>
            <person name="Beiko R.G."/>
            <person name="Coutinho P."/>
            <person name="Dacks J.B."/>
            <person name="Durnford D.G."/>
            <person name="Fast N.M."/>
            <person name="Green B.R."/>
            <person name="Grisdale C.J."/>
            <person name="Hempel F."/>
            <person name="Henrissat B."/>
            <person name="Hoppner M.P."/>
            <person name="Ishida K."/>
            <person name="Kim E."/>
            <person name="Koreny L."/>
            <person name="Kroth P.G."/>
            <person name="Liu Y."/>
            <person name="Malik S.B."/>
            <person name="Maier U.G."/>
            <person name="McRose D."/>
            <person name="Mock T."/>
            <person name="Neilson J.A."/>
            <person name="Onodera N.T."/>
            <person name="Poole A.M."/>
            <person name="Pritham E.J."/>
            <person name="Richards T.A."/>
            <person name="Rocap G."/>
            <person name="Roy S.W."/>
            <person name="Sarai C."/>
            <person name="Schaack S."/>
            <person name="Shirato S."/>
            <person name="Slamovits C.H."/>
            <person name="Spencer D.F."/>
            <person name="Suzuki S."/>
            <person name="Worden A.Z."/>
            <person name="Zauner S."/>
            <person name="Barry K."/>
            <person name="Bell C."/>
            <person name="Bharti A.K."/>
            <person name="Crow J.A."/>
            <person name="Grimwood J."/>
            <person name="Kramer R."/>
            <person name="Lindquist E."/>
            <person name="Lucas S."/>
            <person name="Salamov A."/>
            <person name="McFadden G.I."/>
            <person name="Lane C.E."/>
            <person name="Keeling P.J."/>
            <person name="Gray M.W."/>
            <person name="Grigoriev I.V."/>
            <person name="Archibald J.M."/>
        </authorList>
    </citation>
    <scope>NUCLEOTIDE SEQUENCE</scope>
    <source>
        <strain evidence="7 9">CCMP2712</strain>
    </source>
</reference>
<dbReference type="GO" id="GO:0003677">
    <property type="term" value="F:DNA binding"/>
    <property type="evidence" value="ECO:0007669"/>
    <property type="project" value="UniProtKB-UniRule"/>
</dbReference>
<dbReference type="GeneID" id="17301284"/>
<dbReference type="STRING" id="905079.L1J944"/>